<evidence type="ECO:0000313" key="3">
    <source>
        <dbReference type="Proteomes" id="UP000198870"/>
    </source>
</evidence>
<dbReference type="Gene3D" id="1.20.120.1490">
    <property type="match status" value="1"/>
</dbReference>
<dbReference type="STRING" id="419481.SAMN05216233_101491"/>
<keyword evidence="3" id="KW-1185">Reference proteome</keyword>
<organism evidence="2 3">
    <name type="scientific">Desulfoluna spongiiphila</name>
    <dbReference type="NCBI Taxonomy" id="419481"/>
    <lineage>
        <taxon>Bacteria</taxon>
        <taxon>Pseudomonadati</taxon>
        <taxon>Thermodesulfobacteriota</taxon>
        <taxon>Desulfobacteria</taxon>
        <taxon>Desulfobacterales</taxon>
        <taxon>Desulfolunaceae</taxon>
        <taxon>Desulfoluna</taxon>
    </lineage>
</organism>
<evidence type="ECO:0000256" key="1">
    <source>
        <dbReference type="SAM" id="SignalP"/>
    </source>
</evidence>
<dbReference type="Proteomes" id="UP000198870">
    <property type="component" value="Unassembled WGS sequence"/>
</dbReference>
<dbReference type="AlphaFoldDB" id="A0A1G5AWE1"/>
<feature type="chain" id="PRO_5011608322" evidence="1">
    <location>
        <begin position="24"/>
        <end position="134"/>
    </location>
</feature>
<accession>A0A1G5AWE1</accession>
<dbReference type="RefSeq" id="WP_092207831.1">
    <property type="nucleotide sequence ID" value="NZ_FMUX01000001.1"/>
</dbReference>
<proteinExistence type="predicted"/>
<keyword evidence="1" id="KW-0732">Signal</keyword>
<dbReference type="OrthoDB" id="5432589at2"/>
<reference evidence="2 3" key="1">
    <citation type="submission" date="2016-10" db="EMBL/GenBank/DDBJ databases">
        <authorList>
            <person name="de Groot N.N."/>
        </authorList>
    </citation>
    <scope>NUCLEOTIDE SEQUENCE [LARGE SCALE GENOMIC DNA]</scope>
    <source>
        <strain evidence="2 3">AA1</strain>
    </source>
</reference>
<feature type="signal peptide" evidence="1">
    <location>
        <begin position="1"/>
        <end position="23"/>
    </location>
</feature>
<dbReference type="EMBL" id="FMUX01000001">
    <property type="protein sequence ID" value="SCX82217.1"/>
    <property type="molecule type" value="Genomic_DNA"/>
</dbReference>
<evidence type="ECO:0000313" key="2">
    <source>
        <dbReference type="EMBL" id="SCX82217.1"/>
    </source>
</evidence>
<gene>
    <name evidence="2" type="ORF">SAMN05216233_101491</name>
</gene>
<protein>
    <submittedName>
        <fullName evidence="2">Zinc resistance-associated protein</fullName>
    </submittedName>
</protein>
<sequence length="134" mass="14436">MKKITLILIAVAITGFSATQVLAGRSHQGYRDGGCIQQNMTDEQIQARQAFMKDTAGLRQSLAEKKGEYRALMAGENPDPKAAGKLSGEIAGLKDQLREKAVAAGVPFKGRGMGHGMDHGMGDGYHKGRNHNNW</sequence>
<name>A0A1G5AWE1_9BACT</name>